<keyword evidence="2" id="KW-1185">Reference proteome</keyword>
<protein>
    <submittedName>
        <fullName evidence="1">Uncharacterized protein</fullName>
    </submittedName>
</protein>
<dbReference type="AlphaFoldDB" id="A0A9K3CTH9"/>
<sequence length="960" mass="100551">MSDLGAALYNACSNLLAHPRLNPVSLGEGVGKTWKTALRANKADAGDLCGALERVMYHALRQTELTKAQATRIVSLCVSVRDASGVGVDLETQEAADPTTDVLTLCVVHDMGATPWKVRQRACEMAALLSPSVYLGAAIEIRAEDKVQGVRCAAVVSIATWGTLPHVTDGGSPSSAEEALQLCLIVLRQAKTAPKATLLKVLRVMPTGGVRLSVTLDSAVAPSSEIRAAAFRALPKALGTLPQGHVSRDHLADLAANLGQGMASPDAQVREATTECVESLVSMIGPEVEGEESGDDRTLAETGTHSLLLDVLRQSVNPKAYPCLSPPHVIATADRRRLSLLSTFHAMGGTARGLVLSLAKDALTYISNTARTLLETGGDAKVEVAQQGEAKSTLLPPCHVFAALRVCMEGGGDGIDLVMADTLCVLCHVTRDRQMQRSSDLCGAHDALVACACLPPYDLDSAAVSLCLKDMGHSLCGHAAPHAVTLGRGGMALAANVGMGDMFVDIVTDTIRDKRVSPCVSLVMRVVCDIPGTEGPASEDALLDTAHYLVGAVQKGAIDTYVAATCGALFLHSRRVCPEMEATTSLINLLRLSRVGAGYIAQAVIAVVLTAGPTVQDGVCSIGGEAGRGIWFDTVTPLTVRLARTVVRELGVADAHSIEATCLPSLIASISTACVGACAAMCTSVSATMPIEDLEDIRSIIAVTIQCLATLDACLRVQPHASWPELAGCRGYLAAALSEIVLLLRATGVPSIISVACHVILTPLYLFNKANIPLPMRYVSAAGSVVSGFGKVGLAVGVLTELDTGGKDYTVGRQNSLSLVSALSPPEDLVAETAACHTKTKTEEGVEGDDAPEADVATSGVYKDRIYSASLHQCSMGLAALAADVQRAAKTEAIRKEVGALSALWSEAARQTEAPRGDKAAPVPLSEETGDFQVCEIVDLETMQDLETYESVIKQLRKRQ</sequence>
<gene>
    <name evidence="1" type="ORF">KIPB_003166</name>
</gene>
<dbReference type="InterPro" id="IPR016024">
    <property type="entry name" value="ARM-type_fold"/>
</dbReference>
<comment type="caution">
    <text evidence="1">The sequence shown here is derived from an EMBL/GenBank/DDBJ whole genome shotgun (WGS) entry which is preliminary data.</text>
</comment>
<dbReference type="EMBL" id="BDIP01000586">
    <property type="protein sequence ID" value="GIQ82085.1"/>
    <property type="molecule type" value="Genomic_DNA"/>
</dbReference>
<dbReference type="Proteomes" id="UP000265618">
    <property type="component" value="Unassembled WGS sequence"/>
</dbReference>
<dbReference type="InterPro" id="IPR011989">
    <property type="entry name" value="ARM-like"/>
</dbReference>
<accession>A0A9K3CTH9</accession>
<organism evidence="1 2">
    <name type="scientific">Kipferlia bialata</name>
    <dbReference type="NCBI Taxonomy" id="797122"/>
    <lineage>
        <taxon>Eukaryota</taxon>
        <taxon>Metamonada</taxon>
        <taxon>Carpediemonas-like organisms</taxon>
        <taxon>Kipferlia</taxon>
    </lineage>
</organism>
<dbReference type="Gene3D" id="1.25.10.10">
    <property type="entry name" value="Leucine-rich Repeat Variant"/>
    <property type="match status" value="1"/>
</dbReference>
<dbReference type="SUPFAM" id="SSF48371">
    <property type="entry name" value="ARM repeat"/>
    <property type="match status" value="1"/>
</dbReference>
<evidence type="ECO:0000313" key="1">
    <source>
        <dbReference type="EMBL" id="GIQ82085.1"/>
    </source>
</evidence>
<proteinExistence type="predicted"/>
<evidence type="ECO:0000313" key="2">
    <source>
        <dbReference type="Proteomes" id="UP000265618"/>
    </source>
</evidence>
<reference evidence="1 2" key="1">
    <citation type="journal article" date="2018" name="PLoS ONE">
        <title>The draft genome of Kipferlia bialata reveals reductive genome evolution in fornicate parasites.</title>
        <authorList>
            <person name="Tanifuji G."/>
            <person name="Takabayashi S."/>
            <person name="Kume K."/>
            <person name="Takagi M."/>
            <person name="Nakayama T."/>
            <person name="Kamikawa R."/>
            <person name="Inagaki Y."/>
            <person name="Hashimoto T."/>
        </authorList>
    </citation>
    <scope>NUCLEOTIDE SEQUENCE [LARGE SCALE GENOMIC DNA]</scope>
    <source>
        <strain evidence="1">NY0173</strain>
    </source>
</reference>
<name>A0A9K3CTH9_9EUKA</name>